<keyword evidence="4" id="KW-1185">Reference proteome</keyword>
<name>G9EKE7_9GAMM</name>
<proteinExistence type="predicted"/>
<dbReference type="InParanoid" id="G9EKE7"/>
<accession>G9EKE7</accession>
<protein>
    <submittedName>
        <fullName evidence="3">Putative exopolysaccharide production protein ExoZ</fullName>
    </submittedName>
</protein>
<evidence type="ECO:0000259" key="2">
    <source>
        <dbReference type="Pfam" id="PF01757"/>
    </source>
</evidence>
<dbReference type="AlphaFoldDB" id="G9EKE7"/>
<dbReference type="OrthoDB" id="9767863at2"/>
<dbReference type="InterPro" id="IPR002656">
    <property type="entry name" value="Acyl_transf_3_dom"/>
</dbReference>
<feature type="transmembrane region" description="Helical" evidence="1">
    <location>
        <begin position="156"/>
        <end position="176"/>
    </location>
</feature>
<keyword evidence="1" id="KW-1133">Transmembrane helix</keyword>
<evidence type="ECO:0000313" key="4">
    <source>
        <dbReference type="Proteomes" id="UP000002770"/>
    </source>
</evidence>
<feature type="transmembrane region" description="Helical" evidence="1">
    <location>
        <begin position="245"/>
        <end position="264"/>
    </location>
</feature>
<dbReference type="STRING" id="658187.LDG_5677"/>
<dbReference type="GO" id="GO:0016747">
    <property type="term" value="F:acyltransferase activity, transferring groups other than amino-acyl groups"/>
    <property type="evidence" value="ECO:0007669"/>
    <property type="project" value="InterPro"/>
</dbReference>
<keyword evidence="1" id="KW-0812">Transmembrane</keyword>
<gene>
    <name evidence="3" type="ORF">LDG_5677</name>
</gene>
<feature type="transmembrane region" description="Helical" evidence="1">
    <location>
        <begin position="313"/>
        <end position="334"/>
    </location>
</feature>
<dbReference type="eggNOG" id="COG1835">
    <property type="taxonomic scope" value="Bacteria"/>
</dbReference>
<feature type="transmembrane region" description="Helical" evidence="1">
    <location>
        <begin position="182"/>
        <end position="203"/>
    </location>
</feature>
<dbReference type="Pfam" id="PF01757">
    <property type="entry name" value="Acyl_transf_3"/>
    <property type="match status" value="1"/>
</dbReference>
<feature type="domain" description="Acyltransferase 3" evidence="2">
    <location>
        <begin position="5"/>
        <end position="330"/>
    </location>
</feature>
<feature type="transmembrane region" description="Helical" evidence="1">
    <location>
        <begin position="7"/>
        <end position="24"/>
    </location>
</feature>
<dbReference type="PANTHER" id="PTHR23028:SF131">
    <property type="entry name" value="BLR2367 PROTEIN"/>
    <property type="match status" value="1"/>
</dbReference>
<feature type="transmembrane region" description="Helical" evidence="1">
    <location>
        <begin position="83"/>
        <end position="105"/>
    </location>
</feature>
<dbReference type="EMBL" id="JH413801">
    <property type="protein sequence ID" value="EHL32298.1"/>
    <property type="molecule type" value="Genomic_DNA"/>
</dbReference>
<sequence length="358" mass="40286">MKKLESIQGIRGIAVLLVLFSHLIKVEEKYSSSLLLPDILSSGISGVDLFFVISGFIMVTVTRGRFQNPTNITQFLYHRISRIYPLYWFYATLTLIMLLVNPLWVNHGETGSIFYSFLLLPQSHNLPLLAVSWTLSHEMYFYFIFSLLLFFPERALLAGLLLWGGIIAVLESLNITTAPLPILMISPLTFEFIAGAIIAIIYNKSPMLNSSISKQSLITIFVICLLIMIMGCGAFVSIKNELPDGLPRVLLFGIPASIAVYSLVQAENKGLIIPHWLVAIGNASYSIYLSHVLVLSALGRLFFRPSFERIENIVVIVLLIFFSVLCGLLSYQIIEKSILQWFRKRFVNQWGQAPMALT</sequence>
<dbReference type="GO" id="GO:0000271">
    <property type="term" value="P:polysaccharide biosynthetic process"/>
    <property type="evidence" value="ECO:0007669"/>
    <property type="project" value="TreeGrafter"/>
</dbReference>
<feature type="transmembrane region" description="Helical" evidence="1">
    <location>
        <begin position="276"/>
        <end position="301"/>
    </location>
</feature>
<evidence type="ECO:0000313" key="3">
    <source>
        <dbReference type="EMBL" id="EHL32298.1"/>
    </source>
</evidence>
<dbReference type="Proteomes" id="UP000002770">
    <property type="component" value="Unassembled WGS sequence"/>
</dbReference>
<keyword evidence="1" id="KW-0472">Membrane</keyword>
<evidence type="ECO:0000256" key="1">
    <source>
        <dbReference type="SAM" id="Phobius"/>
    </source>
</evidence>
<dbReference type="GO" id="GO:0016020">
    <property type="term" value="C:membrane"/>
    <property type="evidence" value="ECO:0007669"/>
    <property type="project" value="TreeGrafter"/>
</dbReference>
<reference evidence="3 4" key="1">
    <citation type="journal article" date="2011" name="BMC Genomics">
        <title>Insight into cross-talk between intra-amoebal pathogens.</title>
        <authorList>
            <person name="Gimenez G."/>
            <person name="Bertelli C."/>
            <person name="Moliner C."/>
            <person name="Robert C."/>
            <person name="Raoult D."/>
            <person name="Fournier P.E."/>
            <person name="Greub G."/>
        </authorList>
    </citation>
    <scope>NUCLEOTIDE SEQUENCE [LARGE SCALE GENOMIC DNA]</scope>
    <source>
        <strain evidence="3 4">LLAP12</strain>
    </source>
</reference>
<organism evidence="3 4">
    <name type="scientific">Legionella drancourtii LLAP12</name>
    <dbReference type="NCBI Taxonomy" id="658187"/>
    <lineage>
        <taxon>Bacteria</taxon>
        <taxon>Pseudomonadati</taxon>
        <taxon>Pseudomonadota</taxon>
        <taxon>Gammaproteobacteria</taxon>
        <taxon>Legionellales</taxon>
        <taxon>Legionellaceae</taxon>
        <taxon>Legionella</taxon>
    </lineage>
</organism>
<feature type="transmembrane region" description="Helical" evidence="1">
    <location>
        <begin position="44"/>
        <end position="62"/>
    </location>
</feature>
<dbReference type="HOGENOM" id="CLU_005679_2_0_6"/>
<feature type="transmembrane region" description="Helical" evidence="1">
    <location>
        <begin position="215"/>
        <end position="239"/>
    </location>
</feature>
<dbReference type="InterPro" id="IPR050879">
    <property type="entry name" value="Acyltransferase_3"/>
</dbReference>
<feature type="transmembrane region" description="Helical" evidence="1">
    <location>
        <begin position="125"/>
        <end position="149"/>
    </location>
</feature>
<dbReference type="RefSeq" id="WP_006869644.1">
    <property type="nucleotide sequence ID" value="NZ_JH413801.1"/>
</dbReference>
<dbReference type="PANTHER" id="PTHR23028">
    <property type="entry name" value="ACETYLTRANSFERASE"/>
    <property type="match status" value="1"/>
</dbReference>